<evidence type="ECO:0000256" key="1">
    <source>
        <dbReference type="ARBA" id="ARBA00004651"/>
    </source>
</evidence>
<dbReference type="PANTHER" id="PTHR30086:SF20">
    <property type="entry name" value="ARGININE EXPORTER PROTEIN ARGO-RELATED"/>
    <property type="match status" value="1"/>
</dbReference>
<evidence type="ECO:0000313" key="8">
    <source>
        <dbReference type="Proteomes" id="UP001596447"/>
    </source>
</evidence>
<dbReference type="PIRSF" id="PIRSF006324">
    <property type="entry name" value="LeuE"/>
    <property type="match status" value="1"/>
</dbReference>
<gene>
    <name evidence="7" type="ORF">ACFQJ9_17695</name>
</gene>
<dbReference type="Pfam" id="PF01810">
    <property type="entry name" value="LysE"/>
    <property type="match status" value="1"/>
</dbReference>
<comment type="caution">
    <text evidence="7">The sequence shown here is derived from an EMBL/GenBank/DDBJ whole genome shotgun (WGS) entry which is preliminary data.</text>
</comment>
<evidence type="ECO:0000313" key="7">
    <source>
        <dbReference type="EMBL" id="MFC7201218.1"/>
    </source>
</evidence>
<dbReference type="GO" id="GO:0005886">
    <property type="term" value="C:plasma membrane"/>
    <property type="evidence" value="ECO:0007669"/>
    <property type="project" value="UniProtKB-SubCell"/>
</dbReference>
<sequence length="213" mass="20967">MSVVPPLDVYAVYVAAAVALILTPGPDTVFVLAQGAGGGRRAGASAGLGVATGVLGHTLAVSLGLAALLRASPTAFTLLQYAGAAYLCYLGVQTLRGAGGGIEVDPADAADGDAAGTPFRQGATVNLLNPKVAIFFLAFLPGFAGDGGAPRLAFLGVTYAVLAAVYLGAVGTLAGRVRSVFESPRATRALRYVSGVAVVGLGVLVVAGAGTSH</sequence>
<protein>
    <submittedName>
        <fullName evidence="7">LysE family translocator</fullName>
    </submittedName>
</protein>
<dbReference type="InterPro" id="IPR001123">
    <property type="entry name" value="LeuE-type"/>
</dbReference>
<evidence type="ECO:0000256" key="3">
    <source>
        <dbReference type="ARBA" id="ARBA00022692"/>
    </source>
</evidence>
<feature type="transmembrane region" description="Helical" evidence="6">
    <location>
        <begin position="45"/>
        <end position="69"/>
    </location>
</feature>
<keyword evidence="3 6" id="KW-0812">Transmembrane</keyword>
<dbReference type="Proteomes" id="UP001596447">
    <property type="component" value="Unassembled WGS sequence"/>
</dbReference>
<accession>A0ABD5Z839</accession>
<dbReference type="RefSeq" id="WP_279527971.1">
    <property type="nucleotide sequence ID" value="NZ_CP122312.1"/>
</dbReference>
<evidence type="ECO:0000256" key="4">
    <source>
        <dbReference type="ARBA" id="ARBA00022989"/>
    </source>
</evidence>
<feature type="transmembrane region" description="Helical" evidence="6">
    <location>
        <begin position="12"/>
        <end position="33"/>
    </location>
</feature>
<keyword evidence="8" id="KW-1185">Reference proteome</keyword>
<name>A0ABD5Z839_9EURY</name>
<feature type="transmembrane region" description="Helical" evidence="6">
    <location>
        <begin position="127"/>
        <end position="144"/>
    </location>
</feature>
<evidence type="ECO:0000256" key="6">
    <source>
        <dbReference type="SAM" id="Phobius"/>
    </source>
</evidence>
<reference evidence="7 8" key="1">
    <citation type="journal article" date="2019" name="Int. J. Syst. Evol. Microbiol.">
        <title>The Global Catalogue of Microorganisms (GCM) 10K type strain sequencing project: providing services to taxonomists for standard genome sequencing and annotation.</title>
        <authorList>
            <consortium name="The Broad Institute Genomics Platform"/>
            <consortium name="The Broad Institute Genome Sequencing Center for Infectious Disease"/>
            <person name="Wu L."/>
            <person name="Ma J."/>
        </authorList>
    </citation>
    <scope>NUCLEOTIDE SEQUENCE [LARGE SCALE GENOMIC DNA]</scope>
    <source>
        <strain evidence="7 8">XZGYJ-43</strain>
    </source>
</reference>
<dbReference type="AlphaFoldDB" id="A0ABD5Z839"/>
<feature type="transmembrane region" description="Helical" evidence="6">
    <location>
        <begin position="156"/>
        <end position="177"/>
    </location>
</feature>
<comment type="subcellular location">
    <subcellularLocation>
        <location evidence="1">Cell membrane</location>
        <topology evidence="1">Multi-pass membrane protein</topology>
    </subcellularLocation>
</comment>
<proteinExistence type="predicted"/>
<keyword evidence="4 6" id="KW-1133">Transmembrane helix</keyword>
<feature type="transmembrane region" description="Helical" evidence="6">
    <location>
        <begin position="189"/>
        <end position="210"/>
    </location>
</feature>
<evidence type="ECO:0000256" key="2">
    <source>
        <dbReference type="ARBA" id="ARBA00022475"/>
    </source>
</evidence>
<keyword evidence="5 6" id="KW-0472">Membrane</keyword>
<evidence type="ECO:0000256" key="5">
    <source>
        <dbReference type="ARBA" id="ARBA00023136"/>
    </source>
</evidence>
<dbReference type="EMBL" id="JBHTAR010000011">
    <property type="protein sequence ID" value="MFC7201218.1"/>
    <property type="molecule type" value="Genomic_DNA"/>
</dbReference>
<organism evidence="7 8">
    <name type="scientific">Halospeciosus flavus</name>
    <dbReference type="NCBI Taxonomy" id="3032283"/>
    <lineage>
        <taxon>Archaea</taxon>
        <taxon>Methanobacteriati</taxon>
        <taxon>Methanobacteriota</taxon>
        <taxon>Stenosarchaea group</taxon>
        <taxon>Halobacteria</taxon>
        <taxon>Halobacteriales</taxon>
        <taxon>Halobacteriaceae</taxon>
        <taxon>Halospeciosus</taxon>
    </lineage>
</organism>
<dbReference type="PANTHER" id="PTHR30086">
    <property type="entry name" value="ARGININE EXPORTER PROTEIN ARGO"/>
    <property type="match status" value="1"/>
</dbReference>
<keyword evidence="2" id="KW-1003">Cell membrane</keyword>